<dbReference type="EMBL" id="CAJVPL010002809">
    <property type="protein sequence ID" value="CAG8620195.1"/>
    <property type="molecule type" value="Genomic_DNA"/>
</dbReference>
<dbReference type="Proteomes" id="UP000789831">
    <property type="component" value="Unassembled WGS sequence"/>
</dbReference>
<comment type="caution">
    <text evidence="1">The sequence shown here is derived from an EMBL/GenBank/DDBJ whole genome shotgun (WGS) entry which is preliminary data.</text>
</comment>
<evidence type="ECO:0000313" key="2">
    <source>
        <dbReference type="Proteomes" id="UP000789831"/>
    </source>
</evidence>
<gene>
    <name evidence="1" type="ORF">AGERDE_LOCUS10026</name>
</gene>
<name>A0A9N9GMV7_9GLOM</name>
<keyword evidence="2" id="KW-1185">Reference proteome</keyword>
<sequence>MAGPRAPLTPDQGAINSDISCLGRRNCAKWRIMEIETNN</sequence>
<organism evidence="1 2">
    <name type="scientific">Ambispora gerdemannii</name>
    <dbReference type="NCBI Taxonomy" id="144530"/>
    <lineage>
        <taxon>Eukaryota</taxon>
        <taxon>Fungi</taxon>
        <taxon>Fungi incertae sedis</taxon>
        <taxon>Mucoromycota</taxon>
        <taxon>Glomeromycotina</taxon>
        <taxon>Glomeromycetes</taxon>
        <taxon>Archaeosporales</taxon>
        <taxon>Ambisporaceae</taxon>
        <taxon>Ambispora</taxon>
    </lineage>
</organism>
<dbReference type="AlphaFoldDB" id="A0A9N9GMV7"/>
<evidence type="ECO:0000313" key="1">
    <source>
        <dbReference type="EMBL" id="CAG8620195.1"/>
    </source>
</evidence>
<reference evidence="1" key="1">
    <citation type="submission" date="2021-06" db="EMBL/GenBank/DDBJ databases">
        <authorList>
            <person name="Kallberg Y."/>
            <person name="Tangrot J."/>
            <person name="Rosling A."/>
        </authorList>
    </citation>
    <scope>NUCLEOTIDE SEQUENCE</scope>
    <source>
        <strain evidence="1">MT106</strain>
    </source>
</reference>
<protein>
    <submittedName>
        <fullName evidence="1">4507_t:CDS:1</fullName>
    </submittedName>
</protein>
<proteinExistence type="predicted"/>
<accession>A0A9N9GMV7</accession>